<evidence type="ECO:0000256" key="2">
    <source>
        <dbReference type="ARBA" id="ARBA00012438"/>
    </source>
</evidence>
<dbReference type="GO" id="GO:0006355">
    <property type="term" value="P:regulation of DNA-templated transcription"/>
    <property type="evidence" value="ECO:0007669"/>
    <property type="project" value="InterPro"/>
</dbReference>
<dbReference type="SUPFAM" id="SSF47384">
    <property type="entry name" value="Homodimeric domain of signal transducing histidine kinase"/>
    <property type="match status" value="1"/>
</dbReference>
<dbReference type="InterPro" id="IPR013767">
    <property type="entry name" value="PAS_fold"/>
</dbReference>
<dbReference type="Proteomes" id="UP000245728">
    <property type="component" value="Chromosome"/>
</dbReference>
<evidence type="ECO:0000256" key="3">
    <source>
        <dbReference type="ARBA" id="ARBA00022553"/>
    </source>
</evidence>
<keyword evidence="5" id="KW-0547">Nucleotide-binding</keyword>
<dbReference type="SUPFAM" id="SSF55785">
    <property type="entry name" value="PYP-like sensor domain (PAS domain)"/>
    <property type="match status" value="1"/>
</dbReference>
<dbReference type="NCBIfam" id="NF008293">
    <property type="entry name" value="PRK11073.1"/>
    <property type="match status" value="1"/>
</dbReference>
<reference evidence="16 17" key="1">
    <citation type="submission" date="2018-05" db="EMBL/GenBank/DDBJ databases">
        <title>Salinimonas sp. HMF8227 Genome sequencing and assembly.</title>
        <authorList>
            <person name="Kang H."/>
            <person name="Kang J."/>
            <person name="Cha I."/>
            <person name="Kim H."/>
            <person name="Joh K."/>
        </authorList>
    </citation>
    <scope>NUCLEOTIDE SEQUENCE [LARGE SCALE GENOMIC DNA]</scope>
    <source>
        <strain evidence="16 17">HMF8227</strain>
    </source>
</reference>
<dbReference type="GO" id="GO:0016787">
    <property type="term" value="F:hydrolase activity"/>
    <property type="evidence" value="ECO:0007669"/>
    <property type="project" value="UniProtKB-KW"/>
</dbReference>
<evidence type="ECO:0000313" key="17">
    <source>
        <dbReference type="Proteomes" id="UP000245728"/>
    </source>
</evidence>
<dbReference type="RefSeq" id="WP_109338352.1">
    <property type="nucleotide sequence ID" value="NZ_CP029347.1"/>
</dbReference>
<evidence type="ECO:0000256" key="4">
    <source>
        <dbReference type="ARBA" id="ARBA00022679"/>
    </source>
</evidence>
<dbReference type="Pfam" id="PF00512">
    <property type="entry name" value="HisKA"/>
    <property type="match status" value="1"/>
</dbReference>
<comment type="function">
    <text evidence="11">Member of the two-component regulatory system NtrB/NtrC, which controls expression of the nitrogen-regulated (ntr) genes in response to nitrogen limitation. Under conditions of nitrogen limitation, NtrB autophosphorylates and transfers the phosphoryl group to NtrC. In the presence of nitrogen, acts as a phosphatase that dephosphorylates and inactivates NtrC.</text>
</comment>
<evidence type="ECO:0000256" key="8">
    <source>
        <dbReference type="ARBA" id="ARBA00022840"/>
    </source>
</evidence>
<gene>
    <name evidence="16" type="primary">glnL</name>
    <name evidence="16" type="ORF">HMF8227_00145</name>
</gene>
<evidence type="ECO:0000259" key="15">
    <source>
        <dbReference type="PROSITE" id="PS50109"/>
    </source>
</evidence>
<evidence type="ECO:0000256" key="12">
    <source>
        <dbReference type="ARBA" id="ARBA00039567"/>
    </source>
</evidence>
<keyword evidence="9" id="KW-0902">Two-component regulatory system</keyword>
<dbReference type="GO" id="GO:0005524">
    <property type="term" value="F:ATP binding"/>
    <property type="evidence" value="ECO:0007669"/>
    <property type="project" value="UniProtKB-KW"/>
</dbReference>
<dbReference type="InterPro" id="IPR003661">
    <property type="entry name" value="HisK_dim/P_dom"/>
</dbReference>
<dbReference type="SMART" id="SM00388">
    <property type="entry name" value="HisKA"/>
    <property type="match status" value="1"/>
</dbReference>
<dbReference type="Gene3D" id="3.30.450.20">
    <property type="entry name" value="PAS domain"/>
    <property type="match status" value="1"/>
</dbReference>
<comment type="catalytic activity">
    <reaction evidence="1">
        <text>ATP + protein L-histidine = ADP + protein N-phospho-L-histidine.</text>
        <dbReference type="EC" id="2.7.13.3"/>
    </reaction>
</comment>
<dbReference type="InterPro" id="IPR004358">
    <property type="entry name" value="Sig_transdc_His_kin-like_C"/>
</dbReference>
<dbReference type="AlphaFoldDB" id="A0A2S2DZ76"/>
<evidence type="ECO:0000256" key="10">
    <source>
        <dbReference type="ARBA" id="ARBA00023231"/>
    </source>
</evidence>
<dbReference type="InterPro" id="IPR036097">
    <property type="entry name" value="HisK_dim/P_sf"/>
</dbReference>
<keyword evidence="10" id="KW-0535">Nitrogen fixation</keyword>
<keyword evidence="6 16" id="KW-0418">Kinase</keyword>
<dbReference type="EMBL" id="CP029347">
    <property type="protein sequence ID" value="AWL10653.1"/>
    <property type="molecule type" value="Genomic_DNA"/>
</dbReference>
<dbReference type="InterPro" id="IPR005467">
    <property type="entry name" value="His_kinase_dom"/>
</dbReference>
<dbReference type="InterPro" id="IPR035965">
    <property type="entry name" value="PAS-like_dom_sf"/>
</dbReference>
<dbReference type="SUPFAM" id="SSF55874">
    <property type="entry name" value="ATPase domain of HSP90 chaperone/DNA topoisomerase II/histidine kinase"/>
    <property type="match status" value="1"/>
</dbReference>
<dbReference type="CDD" id="cd00130">
    <property type="entry name" value="PAS"/>
    <property type="match status" value="1"/>
</dbReference>
<accession>A0A2S2DZ76</accession>
<organism evidence="16 17">
    <name type="scientific">Saliniradius amylolyticus</name>
    <dbReference type="NCBI Taxonomy" id="2183582"/>
    <lineage>
        <taxon>Bacteria</taxon>
        <taxon>Pseudomonadati</taxon>
        <taxon>Pseudomonadota</taxon>
        <taxon>Gammaproteobacteria</taxon>
        <taxon>Alteromonadales</taxon>
        <taxon>Alteromonadaceae</taxon>
        <taxon>Saliniradius</taxon>
    </lineage>
</organism>
<evidence type="ECO:0000256" key="7">
    <source>
        <dbReference type="ARBA" id="ARBA00022801"/>
    </source>
</evidence>
<keyword evidence="8" id="KW-0067">ATP-binding</keyword>
<evidence type="ECO:0000256" key="5">
    <source>
        <dbReference type="ARBA" id="ARBA00022741"/>
    </source>
</evidence>
<keyword evidence="4 16" id="KW-0808">Transferase</keyword>
<dbReference type="PRINTS" id="PR00344">
    <property type="entry name" value="BCTRLSENSOR"/>
</dbReference>
<dbReference type="OrthoDB" id="9789238at2"/>
<dbReference type="KEGG" id="salh:HMF8227_00145"/>
<feature type="domain" description="Histidine kinase" evidence="15">
    <location>
        <begin position="135"/>
        <end position="347"/>
    </location>
</feature>
<dbReference type="Gene3D" id="3.30.565.10">
    <property type="entry name" value="Histidine kinase-like ATPase, C-terminal domain"/>
    <property type="match status" value="1"/>
</dbReference>
<dbReference type="PANTHER" id="PTHR43065">
    <property type="entry name" value="SENSOR HISTIDINE KINASE"/>
    <property type="match status" value="1"/>
</dbReference>
<keyword evidence="3" id="KW-0597">Phosphoprotein</keyword>
<dbReference type="InterPro" id="IPR000014">
    <property type="entry name" value="PAS"/>
</dbReference>
<evidence type="ECO:0000313" key="16">
    <source>
        <dbReference type="EMBL" id="AWL10653.1"/>
    </source>
</evidence>
<dbReference type="PROSITE" id="PS50109">
    <property type="entry name" value="HIS_KIN"/>
    <property type="match status" value="1"/>
</dbReference>
<evidence type="ECO:0000256" key="6">
    <source>
        <dbReference type="ARBA" id="ARBA00022777"/>
    </source>
</evidence>
<keyword evidence="17" id="KW-1185">Reference proteome</keyword>
<protein>
    <recommendedName>
        <fullName evidence="12">Sensory histidine kinase/phosphatase NtrB</fullName>
        <ecNumber evidence="2">2.7.13.3</ecNumber>
    </recommendedName>
    <alternativeName>
        <fullName evidence="13">Nitrogen regulation protein NR(II)</fullName>
    </alternativeName>
    <alternativeName>
        <fullName evidence="14">Nitrogen regulator II</fullName>
    </alternativeName>
</protein>
<dbReference type="EC" id="2.7.13.3" evidence="2"/>
<proteinExistence type="predicted"/>
<evidence type="ECO:0000256" key="13">
    <source>
        <dbReference type="ARBA" id="ARBA00042313"/>
    </source>
</evidence>
<dbReference type="GO" id="GO:0000155">
    <property type="term" value="F:phosphorelay sensor kinase activity"/>
    <property type="evidence" value="ECO:0007669"/>
    <property type="project" value="InterPro"/>
</dbReference>
<evidence type="ECO:0000256" key="9">
    <source>
        <dbReference type="ARBA" id="ARBA00023012"/>
    </source>
</evidence>
<evidence type="ECO:0000256" key="14">
    <source>
        <dbReference type="ARBA" id="ARBA00043094"/>
    </source>
</evidence>
<dbReference type="SMART" id="SM00091">
    <property type="entry name" value="PAS"/>
    <property type="match status" value="1"/>
</dbReference>
<evidence type="ECO:0000256" key="11">
    <source>
        <dbReference type="ARBA" id="ARBA00037696"/>
    </source>
</evidence>
<name>A0A2S2DZ76_9ALTE</name>
<dbReference type="Pfam" id="PF00989">
    <property type="entry name" value="PAS"/>
    <property type="match status" value="1"/>
</dbReference>
<dbReference type="Pfam" id="PF02518">
    <property type="entry name" value="HATPase_c"/>
    <property type="match status" value="1"/>
</dbReference>
<dbReference type="SMART" id="SM00387">
    <property type="entry name" value="HATPase_c"/>
    <property type="match status" value="1"/>
</dbReference>
<dbReference type="Gene3D" id="1.10.287.130">
    <property type="match status" value="1"/>
</dbReference>
<dbReference type="PANTHER" id="PTHR43065:SF16">
    <property type="entry name" value="SENSORY HISTIDINE KINASE_PHOSPHATASE NTRB"/>
    <property type="match status" value="1"/>
</dbReference>
<evidence type="ECO:0000256" key="1">
    <source>
        <dbReference type="ARBA" id="ARBA00000085"/>
    </source>
</evidence>
<sequence length="351" mass="39971">MIRQDNLLNQLSTTLLVLDARLTVVYANPASEGFFEQSRNQLRGQPLERLVLQSSLETQRLEDALEQRSSFSDTEVKMTLFDGRHCLAEITVSSFNEQEQELLLLEIKPIDSLRRISKENQQWAQQQAARELVRGIAHEIKNPLGGIRGAAQLLQMQLQDPELGEYTGLIVEQSDRLRNLVDRLLGPNQPPQFDWHNLHQVLEKIRTLISVDDFADIKLVRDYDPSIPDIWMDQDKIQQAVLNIARNSAQALEGQGQIRFVTRIERNVVIHGRNTPLCARIQIIDNGPGIPDELKDTLFYPMVSGKQDGTGLGLSIAQHLIDHHRGKIEVESWPGETQFTIYLPIDKREPS</sequence>
<dbReference type="InterPro" id="IPR036890">
    <property type="entry name" value="HATPase_C_sf"/>
</dbReference>
<dbReference type="InterPro" id="IPR003594">
    <property type="entry name" value="HATPase_dom"/>
</dbReference>
<keyword evidence="7" id="KW-0378">Hydrolase</keyword>
<dbReference type="CDD" id="cd00082">
    <property type="entry name" value="HisKA"/>
    <property type="match status" value="1"/>
</dbReference>